<evidence type="ECO:0000256" key="5">
    <source>
        <dbReference type="ARBA" id="ARBA00022989"/>
    </source>
</evidence>
<feature type="transmembrane region" description="Helical" evidence="8">
    <location>
        <begin position="114"/>
        <end position="132"/>
    </location>
</feature>
<accession>A0ABQ9K6R0</accession>
<evidence type="ECO:0000256" key="7">
    <source>
        <dbReference type="ARBA" id="ARBA00023288"/>
    </source>
</evidence>
<keyword evidence="11" id="KW-1185">Reference proteome</keyword>
<comment type="subcellular location">
    <subcellularLocation>
        <location evidence="1">Membrane</location>
        <topology evidence="1">Lipid-anchor</topology>
        <topology evidence="1">GPI-anchor</topology>
    </subcellularLocation>
</comment>
<evidence type="ECO:0000256" key="6">
    <source>
        <dbReference type="ARBA" id="ARBA00023136"/>
    </source>
</evidence>
<dbReference type="InterPro" id="IPR050975">
    <property type="entry name" value="Sleep_regulator"/>
</dbReference>
<feature type="chain" id="PRO_5046970187" description="Protein sleepless" evidence="9">
    <location>
        <begin position="20"/>
        <end position="133"/>
    </location>
</feature>
<sequence>MIAKVIFITVILVYKHVSSTKCYSCEALDKHLPMSNCYFINNASSVTTFEEEYARYSTDQRGNSTVKGNVAHTVRSCAPSNLNDSCAVNSTEAVVRQCIICDSDLCNGTSRENILFLPLLTMLVLIVPILLAK</sequence>
<gene>
    <name evidence="10" type="ORF">NQ317_005615</name>
</gene>
<keyword evidence="6 8" id="KW-0472">Membrane</keyword>
<protein>
    <recommendedName>
        <fullName evidence="12">Protein sleepless</fullName>
    </recommendedName>
</protein>
<comment type="caution">
    <text evidence="10">The sequence shown here is derived from an EMBL/GenBank/DDBJ whole genome shotgun (WGS) entry which is preliminary data.</text>
</comment>
<keyword evidence="4 9" id="KW-0732">Signal</keyword>
<organism evidence="10 11">
    <name type="scientific">Molorchus minor</name>
    <dbReference type="NCBI Taxonomy" id="1323400"/>
    <lineage>
        <taxon>Eukaryota</taxon>
        <taxon>Metazoa</taxon>
        <taxon>Ecdysozoa</taxon>
        <taxon>Arthropoda</taxon>
        <taxon>Hexapoda</taxon>
        <taxon>Insecta</taxon>
        <taxon>Pterygota</taxon>
        <taxon>Neoptera</taxon>
        <taxon>Endopterygota</taxon>
        <taxon>Coleoptera</taxon>
        <taxon>Polyphaga</taxon>
        <taxon>Cucujiformia</taxon>
        <taxon>Chrysomeloidea</taxon>
        <taxon>Cerambycidae</taxon>
        <taxon>Lamiinae</taxon>
        <taxon>Monochamini</taxon>
        <taxon>Molorchus</taxon>
    </lineage>
</organism>
<keyword evidence="2" id="KW-0336">GPI-anchor</keyword>
<dbReference type="Proteomes" id="UP001162164">
    <property type="component" value="Unassembled WGS sequence"/>
</dbReference>
<keyword evidence="5 8" id="KW-1133">Transmembrane helix</keyword>
<keyword evidence="3 8" id="KW-0812">Transmembrane</keyword>
<evidence type="ECO:0000256" key="1">
    <source>
        <dbReference type="ARBA" id="ARBA00004589"/>
    </source>
</evidence>
<evidence type="ECO:0000256" key="8">
    <source>
        <dbReference type="SAM" id="Phobius"/>
    </source>
</evidence>
<evidence type="ECO:0008006" key="12">
    <source>
        <dbReference type="Google" id="ProtNLM"/>
    </source>
</evidence>
<keyword evidence="2" id="KW-0325">Glycoprotein</keyword>
<dbReference type="EMBL" id="JAPWTJ010000002">
    <property type="protein sequence ID" value="KAJ8986143.1"/>
    <property type="molecule type" value="Genomic_DNA"/>
</dbReference>
<reference evidence="10" key="1">
    <citation type="journal article" date="2023" name="Insect Mol. Biol.">
        <title>Genome sequencing provides insights into the evolution of gene families encoding plant cell wall-degrading enzymes in longhorned beetles.</title>
        <authorList>
            <person name="Shin N.R."/>
            <person name="Okamura Y."/>
            <person name="Kirsch R."/>
            <person name="Pauchet Y."/>
        </authorList>
    </citation>
    <scope>NUCLEOTIDE SEQUENCE</scope>
    <source>
        <strain evidence="10">MMC_N1</strain>
    </source>
</reference>
<evidence type="ECO:0000313" key="11">
    <source>
        <dbReference type="Proteomes" id="UP001162164"/>
    </source>
</evidence>
<evidence type="ECO:0000256" key="3">
    <source>
        <dbReference type="ARBA" id="ARBA00022692"/>
    </source>
</evidence>
<evidence type="ECO:0000256" key="2">
    <source>
        <dbReference type="ARBA" id="ARBA00022622"/>
    </source>
</evidence>
<evidence type="ECO:0000256" key="9">
    <source>
        <dbReference type="SAM" id="SignalP"/>
    </source>
</evidence>
<dbReference type="PANTHER" id="PTHR33562">
    <property type="entry name" value="ATILLA, ISOFORM B-RELATED-RELATED"/>
    <property type="match status" value="1"/>
</dbReference>
<feature type="signal peptide" evidence="9">
    <location>
        <begin position="1"/>
        <end position="19"/>
    </location>
</feature>
<keyword evidence="7" id="KW-0449">Lipoprotein</keyword>
<evidence type="ECO:0000256" key="4">
    <source>
        <dbReference type="ARBA" id="ARBA00022729"/>
    </source>
</evidence>
<name>A0ABQ9K6R0_9CUCU</name>
<proteinExistence type="predicted"/>
<evidence type="ECO:0000313" key="10">
    <source>
        <dbReference type="EMBL" id="KAJ8986143.1"/>
    </source>
</evidence>